<evidence type="ECO:0000313" key="3">
    <source>
        <dbReference type="EMBL" id="ULT79882.1"/>
    </source>
</evidence>
<dbReference type="AlphaFoldDB" id="A0AAE9CT42"/>
<evidence type="ECO:0000256" key="2">
    <source>
        <dbReference type="SAM" id="Phobius"/>
    </source>
</evidence>
<organism evidence="3 4">
    <name type="scientific">Caenorhabditis briggsae</name>
    <dbReference type="NCBI Taxonomy" id="6238"/>
    <lineage>
        <taxon>Eukaryota</taxon>
        <taxon>Metazoa</taxon>
        <taxon>Ecdysozoa</taxon>
        <taxon>Nematoda</taxon>
        <taxon>Chromadorea</taxon>
        <taxon>Rhabditida</taxon>
        <taxon>Rhabditina</taxon>
        <taxon>Rhabditomorpha</taxon>
        <taxon>Rhabditoidea</taxon>
        <taxon>Rhabditidae</taxon>
        <taxon>Peloderinae</taxon>
        <taxon>Caenorhabditis</taxon>
    </lineage>
</organism>
<feature type="region of interest" description="Disordered" evidence="1">
    <location>
        <begin position="46"/>
        <end position="84"/>
    </location>
</feature>
<evidence type="ECO:0000313" key="4">
    <source>
        <dbReference type="Proteomes" id="UP000827892"/>
    </source>
</evidence>
<proteinExistence type="predicted"/>
<feature type="transmembrane region" description="Helical" evidence="2">
    <location>
        <begin position="6"/>
        <end position="26"/>
    </location>
</feature>
<keyword evidence="2" id="KW-0472">Membrane</keyword>
<feature type="compositionally biased region" description="Low complexity" evidence="1">
    <location>
        <begin position="55"/>
        <end position="74"/>
    </location>
</feature>
<dbReference type="Proteomes" id="UP000827892">
    <property type="component" value="Chromosome X"/>
</dbReference>
<accession>A0AAE9CT42</accession>
<name>A0AAE9CT42_CAEBR</name>
<reference evidence="3 4" key="1">
    <citation type="submission" date="2022-05" db="EMBL/GenBank/DDBJ databases">
        <title>Chromosome-level reference genomes for two strains of Caenorhabditis briggsae: an improved platform for comparative genomics.</title>
        <authorList>
            <person name="Stevens L."/>
            <person name="Andersen E.C."/>
        </authorList>
    </citation>
    <scope>NUCLEOTIDE SEQUENCE [LARGE SCALE GENOMIC DNA]</scope>
    <source>
        <strain evidence="3">QX1410_ONT</strain>
        <tissue evidence="3">Whole-organism</tissue>
    </source>
</reference>
<sequence>MLSLDLFLELIFLLFGISNLLTFVGFNYPLHFLPLGPAMVGLFPKDPRSSRHSESPTPLVVPSSESSEASTSRSQSDKSSCMMNAANSNPPQVVAIQKKFTWTTAQRTRLSDVYQTSAFITQKMIDELAAELGVEKTKANKERMRKIARDLPATQATNVVIPAIPAMPMGTANNGPPIAVHPALDVPHHGTPINWGNYQWGTPAAMPMQNQPMLGFDPLGYGHAHVGLYNANYANAPAFAPPAQNAMNWNQGFVGYQHGSQQPIYARQVNAPCTCYCDGICGFFGNNHYCYH</sequence>
<gene>
    <name evidence="3" type="ORF">L3Y34_010461</name>
</gene>
<evidence type="ECO:0000256" key="1">
    <source>
        <dbReference type="SAM" id="MobiDB-lite"/>
    </source>
</evidence>
<protein>
    <submittedName>
        <fullName evidence="3">Uncharacterized protein</fullName>
    </submittedName>
</protein>
<keyword evidence="2" id="KW-0812">Transmembrane</keyword>
<dbReference type="EMBL" id="CP090896">
    <property type="protein sequence ID" value="ULT79882.1"/>
    <property type="molecule type" value="Genomic_DNA"/>
</dbReference>
<keyword evidence="2" id="KW-1133">Transmembrane helix</keyword>